<keyword evidence="2" id="KW-0479">Metal-binding</keyword>
<comment type="caution">
    <text evidence="5">The sequence shown here is derived from an EMBL/GenBank/DDBJ whole genome shotgun (WGS) entry which is preliminary data.</text>
</comment>
<evidence type="ECO:0000256" key="2">
    <source>
        <dbReference type="ARBA" id="ARBA00022723"/>
    </source>
</evidence>
<name>A0ABR1SJR3_9PEZI</name>
<evidence type="ECO:0000313" key="5">
    <source>
        <dbReference type="EMBL" id="KAK8033965.1"/>
    </source>
</evidence>
<accession>A0ABR1SJR3</accession>
<dbReference type="Pfam" id="PF00067">
    <property type="entry name" value="p450"/>
    <property type="match status" value="1"/>
</dbReference>
<dbReference type="CDD" id="cd11051">
    <property type="entry name" value="CYP59-like"/>
    <property type="match status" value="1"/>
</dbReference>
<reference evidence="5 6" key="1">
    <citation type="submission" date="2023-01" db="EMBL/GenBank/DDBJ databases">
        <title>Analysis of 21 Apiospora genomes using comparative genomics revels a genus with tremendous synthesis potential of carbohydrate active enzymes and secondary metabolites.</title>
        <authorList>
            <person name="Sorensen T."/>
        </authorList>
    </citation>
    <scope>NUCLEOTIDE SEQUENCE [LARGE SCALE GENOMIC DNA]</scope>
    <source>
        <strain evidence="5 6">CBS 20057</strain>
    </source>
</reference>
<dbReference type="Gene3D" id="1.10.630.10">
    <property type="entry name" value="Cytochrome P450"/>
    <property type="match status" value="1"/>
</dbReference>
<keyword evidence="3" id="KW-0408">Iron</keyword>
<organism evidence="5 6">
    <name type="scientific">Apiospora marii</name>
    <dbReference type="NCBI Taxonomy" id="335849"/>
    <lineage>
        <taxon>Eukaryota</taxon>
        <taxon>Fungi</taxon>
        <taxon>Dikarya</taxon>
        <taxon>Ascomycota</taxon>
        <taxon>Pezizomycotina</taxon>
        <taxon>Sordariomycetes</taxon>
        <taxon>Xylariomycetidae</taxon>
        <taxon>Amphisphaeriales</taxon>
        <taxon>Apiosporaceae</taxon>
        <taxon>Apiospora</taxon>
    </lineage>
</organism>
<sequence>MAQLTVSVAVAVAAALATVFIAKFASNRQHVRKLQAAKVPMPPWHPVLGHLLAVKQAMQGLPRDITTHVMVRKMAKSLPDSGGNFYLNLWPFSKTLLVIANPVTAAQVEAASLDKPAFMCDTMEVINGGPSLMTMHGDTWKKWRALFNPGFAPAYMTGLAPSILDEVAVLCRLLRERATKGGGEVFQLEEYTLKFTFDVISRITFGTRLHYQTQGSVLADGLRRLVYWTPYGTTFNPFRRWLSPRPLVQWYTSYCIDRYLRGEVDKRFEELAESRRNNTREAKKSQARSIISLVMDQYLTETSETEQLSKETFKKLVLPQLRMFLYAGHDTTSSTLLYCYHLLSTHPEVLAKVRAEHDEVFGRDISSEHLHQTISEDPALLNQVPYTMAAIKEVLRLFPPAGSLRAGRPGLVLTDGEGRQYPTEDCHLWTLNLVMHHSEQVFVRAEEFLPERWLAGPDDPEGLHPAQRGSWRPFEYGPRACIGQTLAQLELKVALVMTARMFDIVPAYDEWDAMHLRASGNSVKSVDGNRAYQAEMGGGGAHPADGFPVRVTLRQT</sequence>
<dbReference type="Proteomes" id="UP001396898">
    <property type="component" value="Unassembled WGS sequence"/>
</dbReference>
<dbReference type="InterPro" id="IPR002401">
    <property type="entry name" value="Cyt_P450_E_grp-I"/>
</dbReference>
<keyword evidence="1" id="KW-0349">Heme</keyword>
<evidence type="ECO:0000256" key="3">
    <source>
        <dbReference type="ARBA" id="ARBA00023004"/>
    </source>
</evidence>
<proteinExistence type="predicted"/>
<dbReference type="PRINTS" id="PR00463">
    <property type="entry name" value="EP450I"/>
</dbReference>
<evidence type="ECO:0000313" key="6">
    <source>
        <dbReference type="Proteomes" id="UP001396898"/>
    </source>
</evidence>
<feature type="region of interest" description="Disordered" evidence="4">
    <location>
        <begin position="535"/>
        <end position="556"/>
    </location>
</feature>
<dbReference type="InterPro" id="IPR050121">
    <property type="entry name" value="Cytochrome_P450_monoxygenase"/>
</dbReference>
<dbReference type="PRINTS" id="PR00385">
    <property type="entry name" value="P450"/>
</dbReference>
<dbReference type="InterPro" id="IPR036396">
    <property type="entry name" value="Cyt_P450_sf"/>
</dbReference>
<dbReference type="EMBL" id="JAQQWI010000006">
    <property type="protein sequence ID" value="KAK8033965.1"/>
    <property type="molecule type" value="Genomic_DNA"/>
</dbReference>
<evidence type="ECO:0000256" key="1">
    <source>
        <dbReference type="ARBA" id="ARBA00022617"/>
    </source>
</evidence>
<dbReference type="PANTHER" id="PTHR24305:SF222">
    <property type="entry name" value="CYTOCHROME P450 MONOOXYGENASE STCS"/>
    <property type="match status" value="1"/>
</dbReference>
<evidence type="ECO:0000256" key="4">
    <source>
        <dbReference type="SAM" id="MobiDB-lite"/>
    </source>
</evidence>
<dbReference type="SUPFAM" id="SSF48264">
    <property type="entry name" value="Cytochrome P450"/>
    <property type="match status" value="1"/>
</dbReference>
<protein>
    <submittedName>
        <fullName evidence="5">Uncharacterized protein</fullName>
    </submittedName>
</protein>
<dbReference type="PANTHER" id="PTHR24305">
    <property type="entry name" value="CYTOCHROME P450"/>
    <property type="match status" value="1"/>
</dbReference>
<dbReference type="InterPro" id="IPR001128">
    <property type="entry name" value="Cyt_P450"/>
</dbReference>
<gene>
    <name evidence="5" type="ORF">PG991_003363</name>
</gene>
<keyword evidence="6" id="KW-1185">Reference proteome</keyword>